<comment type="caution">
    <text evidence="8">The sequence shown here is derived from an EMBL/GenBank/DDBJ whole genome shotgun (WGS) entry which is preliminary data.</text>
</comment>
<reference evidence="8 9" key="1">
    <citation type="submission" date="2018-06" db="EMBL/GenBank/DDBJ databases">
        <title>Complete Genomes of Monosporascus.</title>
        <authorList>
            <person name="Robinson A.J."/>
            <person name="Natvig D.O."/>
        </authorList>
    </citation>
    <scope>NUCLEOTIDE SEQUENCE [LARGE SCALE GENOMIC DNA]</scope>
    <source>
        <strain evidence="8 9">CBS 110550</strain>
    </source>
</reference>
<dbReference type="PANTHER" id="PTHR33048">
    <property type="entry name" value="PTH11-LIKE INTEGRAL MEMBRANE PROTEIN (AFU_ORTHOLOGUE AFUA_5G11245)"/>
    <property type="match status" value="1"/>
</dbReference>
<feature type="transmembrane region" description="Helical" evidence="6">
    <location>
        <begin position="231"/>
        <end position="253"/>
    </location>
</feature>
<dbReference type="PANTHER" id="PTHR33048:SF47">
    <property type="entry name" value="INTEGRAL MEMBRANE PROTEIN-RELATED"/>
    <property type="match status" value="1"/>
</dbReference>
<keyword evidence="3 6" id="KW-1133">Transmembrane helix</keyword>
<evidence type="ECO:0000256" key="6">
    <source>
        <dbReference type="SAM" id="Phobius"/>
    </source>
</evidence>
<feature type="transmembrane region" description="Helical" evidence="6">
    <location>
        <begin position="112"/>
        <end position="136"/>
    </location>
</feature>
<feature type="transmembrane region" description="Helical" evidence="6">
    <location>
        <begin position="196"/>
        <end position="219"/>
    </location>
</feature>
<feature type="transmembrane region" description="Helical" evidence="6">
    <location>
        <begin position="265"/>
        <end position="288"/>
    </location>
</feature>
<evidence type="ECO:0000256" key="4">
    <source>
        <dbReference type="ARBA" id="ARBA00023136"/>
    </source>
</evidence>
<organism evidence="8 9">
    <name type="scientific">Monosporascus ibericus</name>
    <dbReference type="NCBI Taxonomy" id="155417"/>
    <lineage>
        <taxon>Eukaryota</taxon>
        <taxon>Fungi</taxon>
        <taxon>Dikarya</taxon>
        <taxon>Ascomycota</taxon>
        <taxon>Pezizomycotina</taxon>
        <taxon>Sordariomycetes</taxon>
        <taxon>Xylariomycetidae</taxon>
        <taxon>Xylariales</taxon>
        <taxon>Xylariales incertae sedis</taxon>
        <taxon>Monosporascus</taxon>
    </lineage>
</organism>
<evidence type="ECO:0000313" key="9">
    <source>
        <dbReference type="Proteomes" id="UP000293360"/>
    </source>
</evidence>
<protein>
    <recommendedName>
        <fullName evidence="7">Rhodopsin domain-containing protein</fullName>
    </recommendedName>
</protein>
<evidence type="ECO:0000313" key="8">
    <source>
        <dbReference type="EMBL" id="RYP04595.1"/>
    </source>
</evidence>
<feature type="domain" description="Rhodopsin" evidence="7">
    <location>
        <begin position="53"/>
        <end position="293"/>
    </location>
</feature>
<evidence type="ECO:0000256" key="5">
    <source>
        <dbReference type="ARBA" id="ARBA00038359"/>
    </source>
</evidence>
<keyword evidence="2 6" id="KW-0812">Transmembrane</keyword>
<name>A0A4Q4TD12_9PEZI</name>
<comment type="similarity">
    <text evidence="5">Belongs to the SAT4 family.</text>
</comment>
<evidence type="ECO:0000256" key="3">
    <source>
        <dbReference type="ARBA" id="ARBA00022989"/>
    </source>
</evidence>
<dbReference type="InterPro" id="IPR052337">
    <property type="entry name" value="SAT4-like"/>
</dbReference>
<dbReference type="OrthoDB" id="5429740at2759"/>
<feature type="transmembrane region" description="Helical" evidence="6">
    <location>
        <begin position="148"/>
        <end position="168"/>
    </location>
</feature>
<sequence>MTDSTQTPMEIDPIILAAFGPPPEGMDLTEDQSQTNSIAVVICLALAAVALVLRIWARKLQNFGVKADDYLIVVALIFVCGTVGLTIASGHFGGGRHLWANSVDEVSMTFKILYCYTYIYAGSVSFTKFSILLFYSRIFSRGTTWFKIRLAFAAFLSIAYPISIWGVMAGACRPINFFWDQFKGAEGKCIDINTPFMVLTVANMVNDIIVLLVPIPEILQLQMSNRKKAGVAGIMLLGAFVCVASIVRIWAFAEYINSVDLTWNLAGISLWSSVEPAVAIISACLPVMRPLVRLGREKMTTKAGSNGGSSNNWSRKYAPGGGPKSYIRFGGDTASKSGDEDEVALTTISKTAGSSHNKVPTNVIMVKSEISQSGN</sequence>
<dbReference type="AlphaFoldDB" id="A0A4Q4TD12"/>
<keyword evidence="9" id="KW-1185">Reference proteome</keyword>
<accession>A0A4Q4TD12</accession>
<proteinExistence type="inferred from homology"/>
<gene>
    <name evidence="8" type="ORF">DL764_004332</name>
</gene>
<dbReference type="STRING" id="155417.A0A4Q4TD12"/>
<evidence type="ECO:0000259" key="7">
    <source>
        <dbReference type="Pfam" id="PF20684"/>
    </source>
</evidence>
<dbReference type="EMBL" id="QJNU01000204">
    <property type="protein sequence ID" value="RYP04595.1"/>
    <property type="molecule type" value="Genomic_DNA"/>
</dbReference>
<dbReference type="Proteomes" id="UP000293360">
    <property type="component" value="Unassembled WGS sequence"/>
</dbReference>
<feature type="transmembrane region" description="Helical" evidence="6">
    <location>
        <begin position="38"/>
        <end position="57"/>
    </location>
</feature>
<comment type="subcellular location">
    <subcellularLocation>
        <location evidence="1">Membrane</location>
        <topology evidence="1">Multi-pass membrane protein</topology>
    </subcellularLocation>
</comment>
<dbReference type="InterPro" id="IPR049326">
    <property type="entry name" value="Rhodopsin_dom_fungi"/>
</dbReference>
<dbReference type="GO" id="GO:0016020">
    <property type="term" value="C:membrane"/>
    <property type="evidence" value="ECO:0007669"/>
    <property type="project" value="UniProtKB-SubCell"/>
</dbReference>
<evidence type="ECO:0000256" key="1">
    <source>
        <dbReference type="ARBA" id="ARBA00004141"/>
    </source>
</evidence>
<evidence type="ECO:0000256" key="2">
    <source>
        <dbReference type="ARBA" id="ARBA00022692"/>
    </source>
</evidence>
<feature type="transmembrane region" description="Helical" evidence="6">
    <location>
        <begin position="69"/>
        <end position="92"/>
    </location>
</feature>
<keyword evidence="4 6" id="KW-0472">Membrane</keyword>
<dbReference type="Pfam" id="PF20684">
    <property type="entry name" value="Fung_rhodopsin"/>
    <property type="match status" value="1"/>
</dbReference>